<evidence type="ECO:0000259" key="1">
    <source>
        <dbReference type="Pfam" id="PF08928"/>
    </source>
</evidence>
<dbReference type="KEGG" id="ppai:E1956_21010"/>
<proteinExistence type="predicted"/>
<dbReference type="SUPFAM" id="SSF140731">
    <property type="entry name" value="PA2201 C-terminal domain-like"/>
    <property type="match status" value="1"/>
</dbReference>
<dbReference type="InterPro" id="IPR015024">
    <property type="entry name" value="PoNi_N"/>
</dbReference>
<dbReference type="Gene3D" id="1.10.3920.10">
    <property type="entry name" value="PA2201 C-terminal domain-like"/>
    <property type="match status" value="1"/>
</dbReference>
<evidence type="ECO:0000313" key="4">
    <source>
        <dbReference type="Proteomes" id="UP000295727"/>
    </source>
</evidence>
<protein>
    <submittedName>
        <fullName evidence="3">DUF1911 domain-containing protein</fullName>
    </submittedName>
</protein>
<dbReference type="InterPro" id="IPR015025">
    <property type="entry name" value="PoNi_C"/>
</dbReference>
<dbReference type="EMBL" id="CP038149">
    <property type="protein sequence ID" value="QBQ99637.1"/>
    <property type="molecule type" value="Genomic_DNA"/>
</dbReference>
<dbReference type="InterPro" id="IPR028983">
    <property type="entry name" value="PA2201-like_C"/>
</dbReference>
<gene>
    <name evidence="3" type="ORF">E1956_21010</name>
</gene>
<organism evidence="3 4">
    <name type="scientific">Paraburkholderia pallida</name>
    <dbReference type="NCBI Taxonomy" id="2547399"/>
    <lineage>
        <taxon>Bacteria</taxon>
        <taxon>Pseudomonadati</taxon>
        <taxon>Pseudomonadota</taxon>
        <taxon>Betaproteobacteria</taxon>
        <taxon>Burkholderiales</taxon>
        <taxon>Burkholderiaceae</taxon>
        <taxon>Paraburkholderia</taxon>
    </lineage>
</organism>
<name>A0A4P7CW82_9BURK</name>
<keyword evidence="4" id="KW-1185">Reference proteome</keyword>
<dbReference type="Pfam" id="PF08928">
    <property type="entry name" value="PoNi_N"/>
    <property type="match status" value="1"/>
</dbReference>
<feature type="domain" description="PoNi N-terminal" evidence="1">
    <location>
        <begin position="50"/>
        <end position="134"/>
    </location>
</feature>
<dbReference type="Proteomes" id="UP000295727">
    <property type="component" value="Chromosome 2"/>
</dbReference>
<evidence type="ECO:0000313" key="3">
    <source>
        <dbReference type="EMBL" id="QBQ99637.1"/>
    </source>
</evidence>
<sequence>MTDFKNTRRQKFLSEKDYLDNERGYKYGIKLSYESLASEKPKASGADSSNRWSIASESLQLLLLDYTAGKPIEELKAQLPEIIERFNVYVAQEVSPRSKSPPENVADTFEITQLDAYVYVFWLLALCKLLEHSDFIPTIIGWVDNTRKFNRGRDGLFENVVRMLTGTCVEAPRVVLHAVPYRPLASATVRAPEERPALVKEFVEGWYKGMKPTYWHGAHTDGIYFGYWCLEAALVTVLWDIDDSSYRDNLVYPKDLVDFAREREAVARAADAPKPHISRRTGEQCPHAGRWGVLESPGAFVQERFFKEGDAFPEGVGRDGKVGPVTWIVMGRDDGGPTREA</sequence>
<dbReference type="AlphaFoldDB" id="A0A4P7CW82"/>
<dbReference type="RefSeq" id="WP_134752556.1">
    <property type="nucleotide sequence ID" value="NZ_CP038149.1"/>
</dbReference>
<evidence type="ECO:0000259" key="2">
    <source>
        <dbReference type="Pfam" id="PF08929"/>
    </source>
</evidence>
<dbReference type="OrthoDB" id="8576337at2"/>
<accession>A0A4P7CW82</accession>
<dbReference type="Pfam" id="PF08929">
    <property type="entry name" value="PoNi_C"/>
    <property type="match status" value="1"/>
</dbReference>
<feature type="domain" description="PoNi C-terminal" evidence="2">
    <location>
        <begin position="175"/>
        <end position="256"/>
    </location>
</feature>
<reference evidence="3 4" key="1">
    <citation type="submission" date="2019-03" db="EMBL/GenBank/DDBJ databases">
        <title>Paraburkholderia sp. 7MH5, isolated from subtropical forest soil.</title>
        <authorList>
            <person name="Gao Z.-H."/>
            <person name="Qiu L.-H."/>
        </authorList>
    </citation>
    <scope>NUCLEOTIDE SEQUENCE [LARGE SCALE GENOMIC DNA]</scope>
    <source>
        <strain evidence="3 4">7MH5</strain>
    </source>
</reference>